<organism evidence="1 2">
    <name type="scientific">Purpureocillium lilacinum</name>
    <name type="common">Paecilomyces lilacinus</name>
    <dbReference type="NCBI Taxonomy" id="33203"/>
    <lineage>
        <taxon>Eukaryota</taxon>
        <taxon>Fungi</taxon>
        <taxon>Dikarya</taxon>
        <taxon>Ascomycota</taxon>
        <taxon>Pezizomycotina</taxon>
        <taxon>Sordariomycetes</taxon>
        <taxon>Hypocreomycetidae</taxon>
        <taxon>Hypocreales</taxon>
        <taxon>Ophiocordycipitaceae</taxon>
        <taxon>Purpureocillium</taxon>
    </lineage>
</organism>
<sequence length="475" mass="50835">MRVSRPFKSSGHCKPSPDGRYIATLSSSAVNVRSTETLALVNVIKLSGDLQGPISTFIWSPSSRNILVATADDVQVSSAADTSFNATIRNTTCPGGKPGLIYFGASDYEVLLCSPFGLKLAIVDLTTSKIVEISSPKFHHASTASRGFSIRPATGHLAVLSRVGGKDMGILWTPDGKWLLLWESPAQGHHLSIYTPDGQHFRTLGAATILQDQQSGAEGELEAGIKTCQLSPNAELCALGDHSAGVTILDTKTWRACLRLMHPITIIPKDTTQVWQEQSSEAKHTAPLHPGCSMAAFDASSTLLATKLDDSPCAVWIWDVAAAELRAVLIFHSAVGFSWHPSVRELLLVTCQDEARRGATFVWDPLSDGPLLVSQADGLPNARPAKAVAKAPKVLWVDRDTEFPELVVAEAERYALLSLCDADDGPGPWRDEGGVDGDGPFSARDDAEDTGRPVVLSPGDISGLDDTFSFRNTSV</sequence>
<name>A0ACC4E9L2_PURLI</name>
<gene>
    <name evidence="1" type="ORF">ACCO45_001359</name>
</gene>
<comment type="caution">
    <text evidence="1">The sequence shown here is derived from an EMBL/GenBank/DDBJ whole genome shotgun (WGS) entry which is preliminary data.</text>
</comment>
<proteinExistence type="predicted"/>
<evidence type="ECO:0000313" key="2">
    <source>
        <dbReference type="Proteomes" id="UP001638806"/>
    </source>
</evidence>
<reference evidence="1" key="1">
    <citation type="submission" date="2024-12" db="EMBL/GenBank/DDBJ databases">
        <title>Comparative genomics and development of molecular markers within Purpureocillium lilacinum and among Purpureocillium species.</title>
        <authorList>
            <person name="Yeh Z.-Y."/>
            <person name="Ni N.-T."/>
            <person name="Lo P.-H."/>
            <person name="Mushyakhwo K."/>
            <person name="Lin C.-F."/>
            <person name="Nai Y.-S."/>
        </authorList>
    </citation>
    <scope>NUCLEOTIDE SEQUENCE</scope>
    <source>
        <strain evidence="1">NCHU-NPUST-175</strain>
    </source>
</reference>
<accession>A0ACC4E9L2</accession>
<dbReference type="Proteomes" id="UP001638806">
    <property type="component" value="Unassembled WGS sequence"/>
</dbReference>
<keyword evidence="2" id="KW-1185">Reference proteome</keyword>
<protein>
    <submittedName>
        <fullName evidence="1">Uncharacterized protein</fullName>
    </submittedName>
</protein>
<evidence type="ECO:0000313" key="1">
    <source>
        <dbReference type="EMBL" id="KAL3964355.1"/>
    </source>
</evidence>
<dbReference type="EMBL" id="JBGNUJ010000002">
    <property type="protein sequence ID" value="KAL3964355.1"/>
    <property type="molecule type" value="Genomic_DNA"/>
</dbReference>